<organism evidence="2 3">
    <name type="scientific">Chaetomium strumarium</name>
    <dbReference type="NCBI Taxonomy" id="1170767"/>
    <lineage>
        <taxon>Eukaryota</taxon>
        <taxon>Fungi</taxon>
        <taxon>Dikarya</taxon>
        <taxon>Ascomycota</taxon>
        <taxon>Pezizomycotina</taxon>
        <taxon>Sordariomycetes</taxon>
        <taxon>Sordariomycetidae</taxon>
        <taxon>Sordariales</taxon>
        <taxon>Chaetomiaceae</taxon>
        <taxon>Chaetomium</taxon>
    </lineage>
</organism>
<reference evidence="2" key="1">
    <citation type="journal article" date="2023" name="Mol. Phylogenet. Evol.">
        <title>Genome-scale phylogeny and comparative genomics of the fungal order Sordariales.</title>
        <authorList>
            <person name="Hensen N."/>
            <person name="Bonometti L."/>
            <person name="Westerberg I."/>
            <person name="Brannstrom I.O."/>
            <person name="Guillou S."/>
            <person name="Cros-Aarteil S."/>
            <person name="Calhoun S."/>
            <person name="Haridas S."/>
            <person name="Kuo A."/>
            <person name="Mondo S."/>
            <person name="Pangilinan J."/>
            <person name="Riley R."/>
            <person name="LaButti K."/>
            <person name="Andreopoulos B."/>
            <person name="Lipzen A."/>
            <person name="Chen C."/>
            <person name="Yan M."/>
            <person name="Daum C."/>
            <person name="Ng V."/>
            <person name="Clum A."/>
            <person name="Steindorff A."/>
            <person name="Ohm R.A."/>
            <person name="Martin F."/>
            <person name="Silar P."/>
            <person name="Natvig D.O."/>
            <person name="Lalanne C."/>
            <person name="Gautier V."/>
            <person name="Ament-Velasquez S.L."/>
            <person name="Kruys A."/>
            <person name="Hutchinson M.I."/>
            <person name="Powell A.J."/>
            <person name="Barry K."/>
            <person name="Miller A.N."/>
            <person name="Grigoriev I.V."/>
            <person name="Debuchy R."/>
            <person name="Gladieux P."/>
            <person name="Hiltunen Thoren M."/>
            <person name="Johannesson H."/>
        </authorList>
    </citation>
    <scope>NUCLEOTIDE SEQUENCE</scope>
    <source>
        <strain evidence="2">CBS 333.67</strain>
    </source>
</reference>
<protein>
    <submittedName>
        <fullName evidence="2">Uncharacterized protein</fullName>
    </submittedName>
</protein>
<evidence type="ECO:0000313" key="2">
    <source>
        <dbReference type="EMBL" id="KAK3309565.1"/>
    </source>
</evidence>
<feature type="chain" id="PRO_5042518476" evidence="1">
    <location>
        <begin position="18"/>
        <end position="102"/>
    </location>
</feature>
<dbReference type="AlphaFoldDB" id="A0AAJ0H158"/>
<dbReference type="EMBL" id="JAUDZG010000001">
    <property type="protein sequence ID" value="KAK3309565.1"/>
    <property type="molecule type" value="Genomic_DNA"/>
</dbReference>
<reference evidence="2" key="2">
    <citation type="submission" date="2023-06" db="EMBL/GenBank/DDBJ databases">
        <authorList>
            <consortium name="Lawrence Berkeley National Laboratory"/>
            <person name="Mondo S.J."/>
            <person name="Hensen N."/>
            <person name="Bonometti L."/>
            <person name="Westerberg I."/>
            <person name="Brannstrom I.O."/>
            <person name="Guillou S."/>
            <person name="Cros-Aarteil S."/>
            <person name="Calhoun S."/>
            <person name="Haridas S."/>
            <person name="Kuo A."/>
            <person name="Pangilinan J."/>
            <person name="Riley R."/>
            <person name="Labutti K."/>
            <person name="Andreopoulos B."/>
            <person name="Lipzen A."/>
            <person name="Chen C."/>
            <person name="Yanf M."/>
            <person name="Daum C."/>
            <person name="Ng V."/>
            <person name="Clum A."/>
            <person name="Steindorff A."/>
            <person name="Ohm R."/>
            <person name="Martin F."/>
            <person name="Silar P."/>
            <person name="Natvig D."/>
            <person name="Lalanne C."/>
            <person name="Gautier V."/>
            <person name="Ament-Velasquez S.L."/>
            <person name="Kruys A."/>
            <person name="Hutchinson M.I."/>
            <person name="Powell A.J."/>
            <person name="Barry K."/>
            <person name="Miller A.N."/>
            <person name="Grigoriev I.V."/>
            <person name="Debuchy R."/>
            <person name="Gladieux P."/>
            <person name="Thoren M.H."/>
            <person name="Johannesson H."/>
        </authorList>
    </citation>
    <scope>NUCLEOTIDE SEQUENCE</scope>
    <source>
        <strain evidence="2">CBS 333.67</strain>
    </source>
</reference>
<keyword evidence="1" id="KW-0732">Signal</keyword>
<sequence length="102" mass="10915">MRWLTLVSFWSASGVLGAAVPSGWELEQKPLGRLAPISTSATQYLPCEQTYGKGWENCGDVNMRSCYSPALGQTEDLESCARNAGFTLPSNETSANHATTAA</sequence>
<dbReference type="GeneID" id="87885322"/>
<evidence type="ECO:0000313" key="3">
    <source>
        <dbReference type="Proteomes" id="UP001273166"/>
    </source>
</evidence>
<accession>A0AAJ0H158</accession>
<proteinExistence type="predicted"/>
<feature type="signal peptide" evidence="1">
    <location>
        <begin position="1"/>
        <end position="17"/>
    </location>
</feature>
<dbReference type="Proteomes" id="UP001273166">
    <property type="component" value="Unassembled WGS sequence"/>
</dbReference>
<comment type="caution">
    <text evidence="2">The sequence shown here is derived from an EMBL/GenBank/DDBJ whole genome shotgun (WGS) entry which is preliminary data.</text>
</comment>
<gene>
    <name evidence="2" type="ORF">B0T15DRAFT_488285</name>
</gene>
<keyword evidence="3" id="KW-1185">Reference proteome</keyword>
<name>A0AAJ0H158_9PEZI</name>
<dbReference type="RefSeq" id="XP_062725345.1">
    <property type="nucleotide sequence ID" value="XM_062866493.1"/>
</dbReference>
<evidence type="ECO:0000256" key="1">
    <source>
        <dbReference type="SAM" id="SignalP"/>
    </source>
</evidence>